<feature type="compositionally biased region" description="Acidic residues" evidence="1">
    <location>
        <begin position="603"/>
        <end position="616"/>
    </location>
</feature>
<gene>
    <name evidence="4" type="ORF">C6P46_005492</name>
</gene>
<dbReference type="Pfam" id="PF00300">
    <property type="entry name" value="His_Phos_1"/>
    <property type="match status" value="1"/>
</dbReference>
<comment type="caution">
    <text evidence="4">The sequence shown here is derived from an EMBL/GenBank/DDBJ whole genome shotgun (WGS) entry which is preliminary data.</text>
</comment>
<evidence type="ECO:0000256" key="2">
    <source>
        <dbReference type="SAM" id="SignalP"/>
    </source>
</evidence>
<feature type="chain" id="PRO_5040205587" description="Calcineurin-like phosphoesterase domain-containing protein" evidence="2">
    <location>
        <begin position="29"/>
        <end position="1123"/>
    </location>
</feature>
<dbReference type="Pfam" id="PF00149">
    <property type="entry name" value="Metallophos"/>
    <property type="match status" value="1"/>
</dbReference>
<feature type="compositionally biased region" description="Basic residues" evidence="1">
    <location>
        <begin position="534"/>
        <end position="546"/>
    </location>
</feature>
<evidence type="ECO:0000313" key="5">
    <source>
        <dbReference type="Proteomes" id="UP000777482"/>
    </source>
</evidence>
<feature type="signal peptide" evidence="2">
    <location>
        <begin position="1"/>
        <end position="28"/>
    </location>
</feature>
<dbReference type="GO" id="GO:0004721">
    <property type="term" value="F:phosphoprotein phosphatase activity"/>
    <property type="evidence" value="ECO:0007669"/>
    <property type="project" value="TreeGrafter"/>
</dbReference>
<evidence type="ECO:0000259" key="3">
    <source>
        <dbReference type="Pfam" id="PF00149"/>
    </source>
</evidence>
<accession>A0A9P7B8N9</accession>
<dbReference type="InterPro" id="IPR029033">
    <property type="entry name" value="His_PPase_superfam"/>
</dbReference>
<reference evidence="4 5" key="1">
    <citation type="submission" date="2020-11" db="EMBL/GenBank/DDBJ databases">
        <title>Kefir isolates.</title>
        <authorList>
            <person name="Marcisauskas S."/>
            <person name="Kim Y."/>
            <person name="Blasche S."/>
        </authorList>
    </citation>
    <scope>NUCLEOTIDE SEQUENCE [LARGE SCALE GENOMIC DNA]</scope>
    <source>
        <strain evidence="4 5">KR</strain>
    </source>
</reference>
<protein>
    <recommendedName>
        <fullName evidence="3">Calcineurin-like phosphoesterase domain-containing protein</fullName>
    </recommendedName>
</protein>
<dbReference type="InterPro" id="IPR013078">
    <property type="entry name" value="His_Pase_superF_clade-1"/>
</dbReference>
<dbReference type="EMBL" id="PUHQ01000006">
    <property type="protein sequence ID" value="KAG0666141.1"/>
    <property type="molecule type" value="Genomic_DNA"/>
</dbReference>
<dbReference type="InterPro" id="IPR004843">
    <property type="entry name" value="Calcineurin-like_PHP"/>
</dbReference>
<name>A0A9P7B8N9_RHOMI</name>
<dbReference type="SUPFAM" id="SSF53254">
    <property type="entry name" value="Phosphoglycerate mutase-like"/>
    <property type="match status" value="1"/>
</dbReference>
<dbReference type="CDD" id="cd07067">
    <property type="entry name" value="HP_PGM_like"/>
    <property type="match status" value="1"/>
</dbReference>
<dbReference type="GO" id="GO:0005737">
    <property type="term" value="C:cytoplasm"/>
    <property type="evidence" value="ECO:0007669"/>
    <property type="project" value="TreeGrafter"/>
</dbReference>
<evidence type="ECO:0000313" key="4">
    <source>
        <dbReference type="EMBL" id="KAG0666141.1"/>
    </source>
</evidence>
<dbReference type="OrthoDB" id="783096at2759"/>
<sequence>MLSPSSSRTLVRVAFLLFVALLASLLTARYKLEAPHDHPYGKPVTLGHQAWQVAFSKSAAVEGGEATKVDAKVDGAEETGADGYDAQSDLWDEDDWGSWTSSGSSNKVEWDPLRADATPFTELQVKTCVLSPGVYDMCSPASSAKEDATRGEWVRIDKDVNRRVGVYYLYIYARRLLPGSKANVITDIRLLNHSAQISDLSEDGLWVEVSASLREGVWPRMTPLFMHYKLTSQADVRQARRASKDNDAGALEPITELDVLYGSEEVSPLPGFTKIETPITGGLDDENRVGNGYGKGTRIGASLAYRRKSTTLPTVPTLRFSAVGKYKILQVADLHFSVGPGECRDLDPQHEQECKDIGADGYSLKWLETALDETEPDLVVFSGDQLNGQKTSWDAQSVIMKFAPLVYRRKIPWTIIFGNHDEEDTDLDHEKQMNLMRHLPLFIGESGPTAVSGVGNYVRSIRSPEGSLDDRPLFTMYFLDSHATVKKVNPWAKSEYDYIKADQINWFRGRSAQIHSYTRPYSVDAQSSSSNNLRIRRRSRTARSAKRQADSDDAKWTEAAVDELKSLEKEFGLDGALNPAVEPDDGSSVVNDPEAAGEKGATFDEEATATEGDQSEDATTAEVSSAKYLEEEDELLAGAADMEPTVLPAGPTRANPMQAKPNAIVWQHIPLPQAYSAAVDVSSSGKRLRVGSRYEGNGAPRHDSGFWQQGILAQKEIPASADGAPIDAFWDGEGTSPTEGRPEVKVLAHGHCHLTSDCRRIQGVWVCFGGGATYSGYGSPAFTRRMRVFEISDFGETISTYQLTDERKRINEASAIHSRLCGPALASSRTSAMLGRLACLLLLVMTVRGADDVAEYSTPDAYVPVPRPGAERSPTWQYSVVEGYFHQTSKSTGHDSSHDYLDGSFGLLDTSKERWTNLRKDLRRLNDESDGDTVFKVLFLGRHGQGWHNVAEQHYGSPEWNRYWSKVNTDGNMTWGPDAQLTPLGEDQARRVHRAWKRETLANAPVPPVLYTSPLSRAASTCEITYGGLADSRPVFMEELRISSRHFDNNADEVLISAGDKRHSKTWMSAHYPRFMFAEPFEEKDVLWSVNERETDDQQDARSRKALDHVRPAIQLDLDASKR</sequence>
<dbReference type="PANTHER" id="PTHR32440">
    <property type="entry name" value="PHOSPHATASE DCR2-RELATED-RELATED"/>
    <property type="match status" value="1"/>
</dbReference>
<feature type="region of interest" description="Disordered" evidence="1">
    <location>
        <begin position="520"/>
        <end position="555"/>
    </location>
</feature>
<feature type="domain" description="Calcineurin-like phosphoesterase" evidence="3">
    <location>
        <begin position="327"/>
        <end position="433"/>
    </location>
</feature>
<keyword evidence="2" id="KW-0732">Signal</keyword>
<feature type="region of interest" description="Disordered" evidence="1">
    <location>
        <begin position="69"/>
        <end position="89"/>
    </location>
</feature>
<dbReference type="PANTHER" id="PTHR32440:SF0">
    <property type="entry name" value="PHOSPHATASE DCR2-RELATED"/>
    <property type="match status" value="1"/>
</dbReference>
<proteinExistence type="predicted"/>
<dbReference type="InterPro" id="IPR029052">
    <property type="entry name" value="Metallo-depent_PP-like"/>
</dbReference>
<keyword evidence="5" id="KW-1185">Reference proteome</keyword>
<organism evidence="4 5">
    <name type="scientific">Rhodotorula mucilaginosa</name>
    <name type="common">Yeast</name>
    <name type="synonym">Rhodotorula rubra</name>
    <dbReference type="NCBI Taxonomy" id="5537"/>
    <lineage>
        <taxon>Eukaryota</taxon>
        <taxon>Fungi</taxon>
        <taxon>Dikarya</taxon>
        <taxon>Basidiomycota</taxon>
        <taxon>Pucciniomycotina</taxon>
        <taxon>Microbotryomycetes</taxon>
        <taxon>Sporidiobolales</taxon>
        <taxon>Sporidiobolaceae</taxon>
        <taxon>Rhodotorula</taxon>
    </lineage>
</organism>
<evidence type="ECO:0000256" key="1">
    <source>
        <dbReference type="SAM" id="MobiDB-lite"/>
    </source>
</evidence>
<dbReference type="AlphaFoldDB" id="A0A9P7B8N9"/>
<dbReference type="SUPFAM" id="SSF56300">
    <property type="entry name" value="Metallo-dependent phosphatases"/>
    <property type="match status" value="2"/>
</dbReference>
<feature type="region of interest" description="Disordered" evidence="1">
    <location>
        <begin position="575"/>
        <end position="625"/>
    </location>
</feature>
<dbReference type="Gene3D" id="3.40.50.1240">
    <property type="entry name" value="Phosphoglycerate mutase-like"/>
    <property type="match status" value="1"/>
</dbReference>
<dbReference type="Proteomes" id="UP000777482">
    <property type="component" value="Unassembled WGS sequence"/>
</dbReference>
<dbReference type="Gene3D" id="3.60.21.10">
    <property type="match status" value="1"/>
</dbReference>